<dbReference type="CDD" id="cd02194">
    <property type="entry name" value="ThiL"/>
    <property type="match status" value="1"/>
</dbReference>
<dbReference type="Proteomes" id="UP000561459">
    <property type="component" value="Unassembled WGS sequence"/>
</dbReference>
<feature type="domain" description="PurM-like C-terminal" evidence="4">
    <location>
        <begin position="150"/>
        <end position="303"/>
    </location>
</feature>
<dbReference type="InterPro" id="IPR036676">
    <property type="entry name" value="PurM-like_C_sf"/>
</dbReference>
<evidence type="ECO:0000256" key="2">
    <source>
        <dbReference type="HAMAP-Rule" id="MF_02128"/>
    </source>
</evidence>
<evidence type="ECO:0000259" key="4">
    <source>
        <dbReference type="Pfam" id="PF02769"/>
    </source>
</evidence>
<feature type="binding site" evidence="2">
    <location>
        <position position="26"/>
    </location>
    <ligand>
        <name>Mg(2+)</name>
        <dbReference type="ChEBI" id="CHEBI:18420"/>
        <label>3</label>
    </ligand>
</feature>
<feature type="binding site" evidence="2">
    <location>
        <position position="213"/>
    </location>
    <ligand>
        <name>Mg(2+)</name>
        <dbReference type="ChEBI" id="CHEBI:18420"/>
        <label>5</label>
    </ligand>
</feature>
<feature type="binding site" evidence="2">
    <location>
        <position position="42"/>
    </location>
    <ligand>
        <name>Mg(2+)</name>
        <dbReference type="ChEBI" id="CHEBI:18420"/>
        <label>2</label>
    </ligand>
</feature>
<organism evidence="5 6">
    <name type="scientific">Novosphingobium fluoreni</name>
    <dbReference type="NCBI Taxonomy" id="1391222"/>
    <lineage>
        <taxon>Bacteria</taxon>
        <taxon>Pseudomonadati</taxon>
        <taxon>Pseudomonadota</taxon>
        <taxon>Alphaproteobacteria</taxon>
        <taxon>Sphingomonadales</taxon>
        <taxon>Sphingomonadaceae</taxon>
        <taxon>Novosphingobium</taxon>
    </lineage>
</organism>
<feature type="binding site" evidence="2">
    <location>
        <position position="212"/>
    </location>
    <ligand>
        <name>ATP</name>
        <dbReference type="ChEBI" id="CHEBI:30616"/>
    </ligand>
</feature>
<dbReference type="GO" id="GO:0009030">
    <property type="term" value="F:thiamine-phosphate kinase activity"/>
    <property type="evidence" value="ECO:0007669"/>
    <property type="project" value="UniProtKB-UniRule"/>
</dbReference>
<keyword evidence="2" id="KW-0460">Magnesium</keyword>
<keyword evidence="2" id="KW-0067">ATP-binding</keyword>
<comment type="similarity">
    <text evidence="2">Belongs to the thiamine-monophosphate kinase family.</text>
</comment>
<keyword evidence="2 5" id="KW-0418">Kinase</keyword>
<feature type="binding site" evidence="2">
    <location>
        <position position="49"/>
    </location>
    <ligand>
        <name>substrate</name>
    </ligand>
</feature>
<feature type="binding site" evidence="2">
    <location>
        <position position="116"/>
    </location>
    <ligand>
        <name>Mg(2+)</name>
        <dbReference type="ChEBI" id="CHEBI:18420"/>
        <label>1</label>
    </ligand>
</feature>
<evidence type="ECO:0000256" key="1">
    <source>
        <dbReference type="ARBA" id="ARBA00022977"/>
    </source>
</evidence>
<dbReference type="InterPro" id="IPR006283">
    <property type="entry name" value="ThiL-like"/>
</dbReference>
<feature type="binding site" evidence="2">
    <location>
        <position position="262"/>
    </location>
    <ligand>
        <name>substrate</name>
    </ligand>
</feature>
<evidence type="ECO:0000259" key="3">
    <source>
        <dbReference type="Pfam" id="PF00586"/>
    </source>
</evidence>
<dbReference type="InterPro" id="IPR010918">
    <property type="entry name" value="PurM-like_C_dom"/>
</dbReference>
<name>A0A7W6FYW0_9SPHN</name>
<comment type="miscellaneous">
    <text evidence="2">Reaction mechanism of ThiL seems to utilize a direct, inline transfer of the gamma-phosphate of ATP to TMP rather than a phosphorylated enzyme intermediate.</text>
</comment>
<dbReference type="EC" id="2.7.4.16" evidence="2"/>
<dbReference type="GO" id="GO:0000287">
    <property type="term" value="F:magnesium ion binding"/>
    <property type="evidence" value="ECO:0007669"/>
    <property type="project" value="UniProtKB-UniRule"/>
</dbReference>
<dbReference type="Gene3D" id="3.90.650.10">
    <property type="entry name" value="PurM-like C-terminal domain"/>
    <property type="match status" value="1"/>
</dbReference>
<dbReference type="UniPathway" id="UPA00060">
    <property type="reaction ID" value="UER00142"/>
</dbReference>
<dbReference type="SUPFAM" id="SSF56042">
    <property type="entry name" value="PurM C-terminal domain-like"/>
    <property type="match status" value="1"/>
</dbReference>
<keyword evidence="2" id="KW-0547">Nucleotide-binding</keyword>
<keyword evidence="2" id="KW-0479">Metal-binding</keyword>
<dbReference type="Pfam" id="PF02769">
    <property type="entry name" value="AIRS_C"/>
    <property type="match status" value="1"/>
</dbReference>
<proteinExistence type="inferred from homology"/>
<dbReference type="GO" id="GO:0009229">
    <property type="term" value="P:thiamine diphosphate biosynthetic process"/>
    <property type="evidence" value="ECO:0007669"/>
    <property type="project" value="UniProtKB-UniRule"/>
</dbReference>
<gene>
    <name evidence="2" type="primary">thiL</name>
    <name evidence="5" type="ORF">GGR39_002567</name>
</gene>
<feature type="binding site" evidence="2">
    <location>
        <position position="145"/>
    </location>
    <ligand>
        <name>ATP</name>
        <dbReference type="ChEBI" id="CHEBI:30616"/>
    </ligand>
</feature>
<feature type="binding site" evidence="2">
    <location>
        <position position="70"/>
    </location>
    <ligand>
        <name>Mg(2+)</name>
        <dbReference type="ChEBI" id="CHEBI:18420"/>
        <label>4</label>
    </ligand>
</feature>
<comment type="catalytic activity">
    <reaction evidence="2">
        <text>thiamine phosphate + ATP = thiamine diphosphate + ADP</text>
        <dbReference type="Rhea" id="RHEA:15913"/>
        <dbReference type="ChEBI" id="CHEBI:30616"/>
        <dbReference type="ChEBI" id="CHEBI:37575"/>
        <dbReference type="ChEBI" id="CHEBI:58937"/>
        <dbReference type="ChEBI" id="CHEBI:456216"/>
        <dbReference type="EC" id="2.7.4.16"/>
    </reaction>
</comment>
<feature type="binding site" evidence="2">
    <location>
        <position position="40"/>
    </location>
    <ligand>
        <name>Mg(2+)</name>
        <dbReference type="ChEBI" id="CHEBI:18420"/>
        <label>4</label>
    </ligand>
</feature>
<dbReference type="PIRSF" id="PIRSF005303">
    <property type="entry name" value="Thiam_monoph_kin"/>
    <property type="match status" value="1"/>
</dbReference>
<dbReference type="SUPFAM" id="SSF55326">
    <property type="entry name" value="PurM N-terminal domain-like"/>
    <property type="match status" value="1"/>
</dbReference>
<feature type="binding site" evidence="2">
    <location>
        <position position="42"/>
    </location>
    <ligand>
        <name>Mg(2+)</name>
        <dbReference type="ChEBI" id="CHEBI:18420"/>
        <label>1</label>
    </ligand>
</feature>
<sequence>MSGEAAFIAALRAIATSDAARGLADDAAVLEIGGSRLVLTMDTIVEGIHFLPKDPAETVAWKLVATNVSDLAAKGARPRGCLLSYALSNDAAWNARFLTGLEKACGSFAIPLLGGDTVGHVSGSPRSFALVALGEPMEGVNVPSRSGAHPGDTIWVSGTIGDAGLGLALLQERLQADEASQAALISAYREPRPSVALGLALVPLVSAMMDISDGLLIDTQRLADASGRSAIIELDKVPLSPALLQTVGDDLESRISAASAGDDYCLLFTAPQAHEALLMAAAKEQDAVLYKVGAIGSGEGLTLLHNGAPVPLPDHLGFQH</sequence>
<feature type="domain" description="PurM-like N-terminal" evidence="3">
    <location>
        <begin position="25"/>
        <end position="133"/>
    </location>
</feature>
<comment type="function">
    <text evidence="2">Catalyzes the ATP-dependent phosphorylation of thiamine-monophosphate (TMP) to form thiamine-pyrophosphate (TPP), the active form of vitamin B1.</text>
</comment>
<feature type="binding site" evidence="2">
    <location>
        <position position="210"/>
    </location>
    <ligand>
        <name>Mg(2+)</name>
        <dbReference type="ChEBI" id="CHEBI:18420"/>
        <label>3</label>
    </ligand>
</feature>
<feature type="binding site" evidence="2">
    <location>
        <position position="26"/>
    </location>
    <ligand>
        <name>Mg(2+)</name>
        <dbReference type="ChEBI" id="CHEBI:18420"/>
        <label>4</label>
    </ligand>
</feature>
<dbReference type="PANTHER" id="PTHR30270:SF0">
    <property type="entry name" value="THIAMINE-MONOPHOSPHATE KINASE"/>
    <property type="match status" value="1"/>
</dbReference>
<dbReference type="GO" id="GO:0009228">
    <property type="term" value="P:thiamine biosynthetic process"/>
    <property type="evidence" value="ECO:0007669"/>
    <property type="project" value="UniProtKB-KW"/>
</dbReference>
<comment type="caution">
    <text evidence="2">Lacks conserved residue(s) required for the propagation of feature annotation.</text>
</comment>
<dbReference type="EMBL" id="JACIDY010000006">
    <property type="protein sequence ID" value="MBB3940904.1"/>
    <property type="molecule type" value="Genomic_DNA"/>
</dbReference>
<evidence type="ECO:0000313" key="5">
    <source>
        <dbReference type="EMBL" id="MBB3940904.1"/>
    </source>
</evidence>
<dbReference type="AlphaFoldDB" id="A0A7W6FYW0"/>
<evidence type="ECO:0000313" key="6">
    <source>
        <dbReference type="Proteomes" id="UP000561459"/>
    </source>
</evidence>
<protein>
    <recommendedName>
        <fullName evidence="2">Thiamine-monophosphate kinase</fullName>
        <shortName evidence="2">TMP kinase</shortName>
        <shortName evidence="2">Thiamine-phosphate kinase</shortName>
        <ecNumber evidence="2">2.7.4.16</ecNumber>
    </recommendedName>
</protein>
<dbReference type="Gene3D" id="3.30.1330.10">
    <property type="entry name" value="PurM-like, N-terminal domain"/>
    <property type="match status" value="1"/>
</dbReference>
<dbReference type="InterPro" id="IPR036921">
    <property type="entry name" value="PurM-like_N_sf"/>
</dbReference>
<dbReference type="InterPro" id="IPR016188">
    <property type="entry name" value="PurM-like_N"/>
</dbReference>
<dbReference type="HAMAP" id="MF_02128">
    <property type="entry name" value="TMP_kinase"/>
    <property type="match status" value="1"/>
</dbReference>
<feature type="binding site" evidence="2">
    <location>
        <position position="70"/>
    </location>
    <ligand>
        <name>Mg(2+)</name>
        <dbReference type="ChEBI" id="CHEBI:18420"/>
        <label>3</label>
    </ligand>
</feature>
<dbReference type="PANTHER" id="PTHR30270">
    <property type="entry name" value="THIAMINE-MONOPHOSPHATE KINASE"/>
    <property type="match status" value="1"/>
</dbReference>
<keyword evidence="1 2" id="KW-0784">Thiamine biosynthesis</keyword>
<reference evidence="5 6" key="1">
    <citation type="submission" date="2020-08" db="EMBL/GenBank/DDBJ databases">
        <title>Genomic Encyclopedia of Type Strains, Phase IV (KMG-IV): sequencing the most valuable type-strain genomes for metagenomic binning, comparative biology and taxonomic classification.</title>
        <authorList>
            <person name="Goeker M."/>
        </authorList>
    </citation>
    <scope>NUCLEOTIDE SEQUENCE [LARGE SCALE GENOMIC DNA]</scope>
    <source>
        <strain evidence="5 6">DSM 27568</strain>
    </source>
</reference>
<dbReference type="NCBIfam" id="TIGR01379">
    <property type="entry name" value="thiL"/>
    <property type="match status" value="1"/>
</dbReference>
<comment type="pathway">
    <text evidence="2">Cofactor biosynthesis; thiamine diphosphate biosynthesis; thiamine diphosphate from thiamine phosphate: step 1/1.</text>
</comment>
<keyword evidence="6" id="KW-1185">Reference proteome</keyword>
<feature type="binding site" evidence="2">
    <location>
        <begin position="115"/>
        <end position="116"/>
    </location>
    <ligand>
        <name>ATP</name>
        <dbReference type="ChEBI" id="CHEBI:30616"/>
    </ligand>
</feature>
<comment type="caution">
    <text evidence="5">The sequence shown here is derived from an EMBL/GenBank/DDBJ whole genome shotgun (WGS) entry which is preliminary data.</text>
</comment>
<keyword evidence="2 5" id="KW-0808">Transferase</keyword>
<dbReference type="GO" id="GO:0005524">
    <property type="term" value="F:ATP binding"/>
    <property type="evidence" value="ECO:0007669"/>
    <property type="project" value="UniProtKB-UniRule"/>
</dbReference>
<accession>A0A7W6FYW0</accession>
<feature type="binding site" evidence="2">
    <location>
        <position position="70"/>
    </location>
    <ligand>
        <name>Mg(2+)</name>
        <dbReference type="ChEBI" id="CHEBI:18420"/>
        <label>2</label>
    </ligand>
</feature>
<dbReference type="Pfam" id="PF00586">
    <property type="entry name" value="AIRS"/>
    <property type="match status" value="1"/>
</dbReference>
<dbReference type="RefSeq" id="WP_183617548.1">
    <property type="nucleotide sequence ID" value="NZ_JACIDY010000006.1"/>
</dbReference>